<organism evidence="2 3">
    <name type="scientific">Vanilla planifolia</name>
    <name type="common">Vanilla</name>
    <dbReference type="NCBI Taxonomy" id="51239"/>
    <lineage>
        <taxon>Eukaryota</taxon>
        <taxon>Viridiplantae</taxon>
        <taxon>Streptophyta</taxon>
        <taxon>Embryophyta</taxon>
        <taxon>Tracheophyta</taxon>
        <taxon>Spermatophyta</taxon>
        <taxon>Magnoliopsida</taxon>
        <taxon>Liliopsida</taxon>
        <taxon>Asparagales</taxon>
        <taxon>Orchidaceae</taxon>
        <taxon>Vanilloideae</taxon>
        <taxon>Vanilleae</taxon>
        <taxon>Vanilla</taxon>
    </lineage>
</organism>
<dbReference type="AlphaFoldDB" id="A0A835U2F8"/>
<dbReference type="EMBL" id="JADCNM010000641">
    <property type="protein sequence ID" value="KAG0445862.1"/>
    <property type="molecule type" value="Genomic_DNA"/>
</dbReference>
<evidence type="ECO:0000313" key="1">
    <source>
        <dbReference type="EMBL" id="KAG0445862.1"/>
    </source>
</evidence>
<evidence type="ECO:0000313" key="3">
    <source>
        <dbReference type="Proteomes" id="UP000636800"/>
    </source>
</evidence>
<accession>A0A835U2F8</accession>
<evidence type="ECO:0000313" key="4">
    <source>
        <dbReference type="Proteomes" id="UP000639772"/>
    </source>
</evidence>
<gene>
    <name evidence="2" type="ORF">HPP92_029114</name>
    <name evidence="1" type="ORF">HPP92_029126</name>
</gene>
<comment type="caution">
    <text evidence="2">The sequence shown here is derived from an EMBL/GenBank/DDBJ whole genome shotgun (WGS) entry which is preliminary data.</text>
</comment>
<reference evidence="3 4" key="1">
    <citation type="journal article" date="2020" name="Nat. Food">
        <title>A phased Vanilla planifolia genome enables genetic improvement of flavour and production.</title>
        <authorList>
            <person name="Hasing T."/>
            <person name="Tang H."/>
            <person name="Brym M."/>
            <person name="Khazi F."/>
            <person name="Huang T."/>
            <person name="Chambers A.H."/>
        </authorList>
    </citation>
    <scope>NUCLEOTIDE SEQUENCE [LARGE SCALE GENOMIC DNA]</scope>
    <source>
        <tissue evidence="2">Leaf</tissue>
    </source>
</reference>
<dbReference type="Proteomes" id="UP000639772">
    <property type="component" value="Unassembled WGS sequence"/>
</dbReference>
<sequence>MGCLRRPHLQDLLTGALAFWMRGKKTASSHVGGTEVIPLREENLHSSHDIATEISTGAGPVRRVPLSRRRLSLRQWSWRLRGDFIRFLSSSVITEPPFRRPKIRDSANLYIQFLTCVQLRRRSGFWSLTQFGDIKRSNGTITNSCNTVWFFLTPVSTGRHKDASAASTPLLGLGGRQHASLRKLRRAAR</sequence>
<proteinExistence type="predicted"/>
<dbReference type="EMBL" id="JADCNL010000640">
    <property type="protein sequence ID" value="KAG0445882.1"/>
    <property type="molecule type" value="Genomic_DNA"/>
</dbReference>
<protein>
    <submittedName>
        <fullName evidence="2">Uncharacterized protein</fullName>
    </submittedName>
</protein>
<dbReference type="Proteomes" id="UP000636800">
    <property type="component" value="Unassembled WGS sequence"/>
</dbReference>
<keyword evidence="3" id="KW-1185">Reference proteome</keyword>
<evidence type="ECO:0000313" key="2">
    <source>
        <dbReference type="EMBL" id="KAG0445882.1"/>
    </source>
</evidence>
<name>A0A835U2F8_VANPL</name>